<keyword evidence="2" id="KW-1185">Reference proteome</keyword>
<gene>
    <name evidence="1" type="ORF">CQA66_03215</name>
</gene>
<dbReference type="AlphaFoldDB" id="A0A3D8J5Z0"/>
<proteinExistence type="predicted"/>
<accession>A0A3D8J5Z0</accession>
<sequence>MSSKKLDVSLAKIESLKASSYEKDVIRSAFYNHLNKIPLSAEVQRTMRKYNISFAQQDIVVGNSQALQNRKNHYKRTYQPQSIEKNHTTRDTKVYKRSYLDSSDNKSQQLIVILQEANVLRLESDKLLAQCKDILVCCFTANELSYGMITSLITNITDSFTRNTQALQEFLTPFLDMFDGLHDGAKEEILQKANVFLQTMRDLKEIATNLCIKLSAIRAKSVLKQESGINDYLEDTIQKMEAYLK</sequence>
<dbReference type="Proteomes" id="UP000256424">
    <property type="component" value="Unassembled WGS sequence"/>
</dbReference>
<comment type="caution">
    <text evidence="1">The sequence shown here is derived from an EMBL/GenBank/DDBJ whole genome shotgun (WGS) entry which is preliminary data.</text>
</comment>
<protein>
    <submittedName>
        <fullName evidence="1">Uncharacterized protein</fullName>
    </submittedName>
</protein>
<dbReference type="RefSeq" id="WP_104763185.1">
    <property type="nucleotide sequence ID" value="NZ_FZPM01000014.1"/>
</dbReference>
<dbReference type="EMBL" id="NXLW01000004">
    <property type="protein sequence ID" value="RDU72909.1"/>
    <property type="molecule type" value="Genomic_DNA"/>
</dbReference>
<dbReference type="OrthoDB" id="5324853at2"/>
<evidence type="ECO:0000313" key="1">
    <source>
        <dbReference type="EMBL" id="RDU72909.1"/>
    </source>
</evidence>
<evidence type="ECO:0000313" key="2">
    <source>
        <dbReference type="Proteomes" id="UP000256424"/>
    </source>
</evidence>
<name>A0A3D8J5Z0_9HELI</name>
<reference evidence="1 2" key="1">
    <citation type="submission" date="2018-04" db="EMBL/GenBank/DDBJ databases">
        <title>Novel Campyloabacter and Helicobacter Species and Strains.</title>
        <authorList>
            <person name="Mannion A.J."/>
            <person name="Shen Z."/>
            <person name="Fox J.G."/>
        </authorList>
    </citation>
    <scope>NUCLEOTIDE SEQUENCE [LARGE SCALE GENOMIC DNA]</scope>
    <source>
        <strain evidence="1 2">MIT 97-5075</strain>
    </source>
</reference>
<organism evidence="1 2">
    <name type="scientific">Helicobacter aurati</name>
    <dbReference type="NCBI Taxonomy" id="137778"/>
    <lineage>
        <taxon>Bacteria</taxon>
        <taxon>Pseudomonadati</taxon>
        <taxon>Campylobacterota</taxon>
        <taxon>Epsilonproteobacteria</taxon>
        <taxon>Campylobacterales</taxon>
        <taxon>Helicobacteraceae</taxon>
        <taxon>Helicobacter</taxon>
    </lineage>
</organism>